<comment type="similarity">
    <text evidence="2">Belongs to the IFI6/IFI27 family.</text>
</comment>
<feature type="chain" id="PRO_5018568743" description="Major facilitator superfamily (MFS) profile domain-containing protein" evidence="7">
    <location>
        <begin position="17"/>
        <end position="98"/>
    </location>
</feature>
<evidence type="ECO:0000256" key="7">
    <source>
        <dbReference type="SAM" id="SignalP"/>
    </source>
</evidence>
<evidence type="ECO:0000256" key="5">
    <source>
        <dbReference type="ARBA" id="ARBA00023136"/>
    </source>
</evidence>
<name>A0A3Q4I9K7_NEOBR</name>
<dbReference type="GeneTree" id="ENSGT01150000287252"/>
<dbReference type="InterPro" id="IPR038213">
    <property type="entry name" value="IFI6/IFI27-like_sf"/>
</dbReference>
<dbReference type="GO" id="GO:0001836">
    <property type="term" value="P:release of cytochrome c from mitochondria"/>
    <property type="evidence" value="ECO:0007669"/>
    <property type="project" value="TreeGrafter"/>
</dbReference>
<dbReference type="Proteomes" id="UP000261580">
    <property type="component" value="Unassembled WGS sequence"/>
</dbReference>
<keyword evidence="5 6" id="KW-0472">Membrane</keyword>
<dbReference type="AlphaFoldDB" id="A0A3Q4I9K7"/>
<dbReference type="PANTHER" id="PTHR16932">
    <property type="entry name" value="INTERFERON ALPHA-INDUCIBLE PROTEIN 27"/>
    <property type="match status" value="1"/>
</dbReference>
<feature type="transmembrane region" description="Helical" evidence="6">
    <location>
        <begin position="71"/>
        <end position="95"/>
    </location>
</feature>
<evidence type="ECO:0000256" key="4">
    <source>
        <dbReference type="ARBA" id="ARBA00022989"/>
    </source>
</evidence>
<keyword evidence="4 6" id="KW-1133">Transmembrane helix</keyword>
<evidence type="ECO:0000313" key="9">
    <source>
        <dbReference type="Proteomes" id="UP000261580"/>
    </source>
</evidence>
<dbReference type="Pfam" id="PF06140">
    <property type="entry name" value="Ifi-6-16"/>
    <property type="match status" value="1"/>
</dbReference>
<protein>
    <recommendedName>
        <fullName evidence="10">Major facilitator superfamily (MFS) profile domain-containing protein</fullName>
    </recommendedName>
</protein>
<dbReference type="Bgee" id="ENSNBRG00000024214">
    <property type="expression patterns" value="Expressed in testis"/>
</dbReference>
<evidence type="ECO:0008006" key="10">
    <source>
        <dbReference type="Google" id="ProtNLM"/>
    </source>
</evidence>
<proteinExistence type="inferred from homology"/>
<keyword evidence="9" id="KW-1185">Reference proteome</keyword>
<evidence type="ECO:0000256" key="3">
    <source>
        <dbReference type="ARBA" id="ARBA00022692"/>
    </source>
</evidence>
<sequence>AILLLFWMCALGNCVAVVLAPIVLGAVGFNPAGIAAGSYAAFWMSADAIANGGGVAAGSLFSLLQSAGMAGLSWVATAVVGIVGGAVTGIVVYLANFI</sequence>
<organism evidence="8 9">
    <name type="scientific">Neolamprologus brichardi</name>
    <name type="common">Fairy cichlid</name>
    <name type="synonym">Lamprologus brichardi</name>
    <dbReference type="NCBI Taxonomy" id="32507"/>
    <lineage>
        <taxon>Eukaryota</taxon>
        <taxon>Metazoa</taxon>
        <taxon>Chordata</taxon>
        <taxon>Craniata</taxon>
        <taxon>Vertebrata</taxon>
        <taxon>Euteleostomi</taxon>
        <taxon>Actinopterygii</taxon>
        <taxon>Neopterygii</taxon>
        <taxon>Teleostei</taxon>
        <taxon>Neoteleostei</taxon>
        <taxon>Acanthomorphata</taxon>
        <taxon>Ovalentaria</taxon>
        <taxon>Cichlomorphae</taxon>
        <taxon>Cichliformes</taxon>
        <taxon>Cichlidae</taxon>
        <taxon>African cichlids</taxon>
        <taxon>Pseudocrenilabrinae</taxon>
        <taxon>Lamprologini</taxon>
        <taxon>Neolamprologus</taxon>
    </lineage>
</organism>
<dbReference type="STRING" id="32507.ENSNBRP00000031871"/>
<evidence type="ECO:0000313" key="8">
    <source>
        <dbReference type="Ensembl" id="ENSNBRP00000031871.1"/>
    </source>
</evidence>
<feature type="signal peptide" evidence="7">
    <location>
        <begin position="1"/>
        <end position="16"/>
    </location>
</feature>
<evidence type="ECO:0000256" key="1">
    <source>
        <dbReference type="ARBA" id="ARBA00004141"/>
    </source>
</evidence>
<keyword evidence="3 6" id="KW-0812">Transmembrane</keyword>
<reference evidence="8" key="1">
    <citation type="submission" date="2025-08" db="UniProtKB">
        <authorList>
            <consortium name="Ensembl"/>
        </authorList>
    </citation>
    <scope>IDENTIFICATION</scope>
</reference>
<evidence type="ECO:0000256" key="6">
    <source>
        <dbReference type="SAM" id="Phobius"/>
    </source>
</evidence>
<dbReference type="PANTHER" id="PTHR16932:SF18">
    <property type="entry name" value="INTERFERON, ALPHA-INDUCIBLE PROTEIN 27-LIKE 2"/>
    <property type="match status" value="1"/>
</dbReference>
<dbReference type="Gene3D" id="6.10.110.10">
    <property type="match status" value="1"/>
</dbReference>
<accession>A0A3Q4I9K7</accession>
<dbReference type="Ensembl" id="ENSNBRT00000032678.1">
    <property type="protein sequence ID" value="ENSNBRP00000031871.1"/>
    <property type="gene ID" value="ENSNBRG00000024214.1"/>
</dbReference>
<dbReference type="GO" id="GO:0031966">
    <property type="term" value="C:mitochondrial membrane"/>
    <property type="evidence" value="ECO:0007669"/>
    <property type="project" value="TreeGrafter"/>
</dbReference>
<feature type="transmembrane region" description="Helical" evidence="6">
    <location>
        <begin position="40"/>
        <end position="64"/>
    </location>
</feature>
<reference evidence="8" key="2">
    <citation type="submission" date="2025-09" db="UniProtKB">
        <authorList>
            <consortium name="Ensembl"/>
        </authorList>
    </citation>
    <scope>IDENTIFICATION</scope>
</reference>
<dbReference type="InterPro" id="IPR009311">
    <property type="entry name" value="IFI6/IFI27-like"/>
</dbReference>
<comment type="subcellular location">
    <subcellularLocation>
        <location evidence="1">Membrane</location>
        <topology evidence="1">Multi-pass membrane protein</topology>
    </subcellularLocation>
</comment>
<evidence type="ECO:0000256" key="2">
    <source>
        <dbReference type="ARBA" id="ARBA00007262"/>
    </source>
</evidence>
<keyword evidence="7" id="KW-0732">Signal</keyword>
<dbReference type="GO" id="GO:0097193">
    <property type="term" value="P:intrinsic apoptotic signaling pathway"/>
    <property type="evidence" value="ECO:0007669"/>
    <property type="project" value="TreeGrafter"/>
</dbReference>